<feature type="domain" description="Carboxymuconolactone decarboxylase-like" evidence="1">
    <location>
        <begin position="122"/>
        <end position="196"/>
    </location>
</feature>
<reference evidence="3" key="1">
    <citation type="journal article" date="2019" name="Int. J. Syst. Evol. Microbiol.">
        <title>The Global Catalogue of Microorganisms (GCM) 10K type strain sequencing project: providing services to taxonomists for standard genome sequencing and annotation.</title>
        <authorList>
            <consortium name="The Broad Institute Genomics Platform"/>
            <consortium name="The Broad Institute Genome Sequencing Center for Infectious Disease"/>
            <person name="Wu L."/>
            <person name="Ma J."/>
        </authorList>
    </citation>
    <scope>NUCLEOTIDE SEQUENCE [LARGE SCALE GENOMIC DNA]</scope>
    <source>
        <strain evidence="3">JCM 16908</strain>
    </source>
</reference>
<evidence type="ECO:0000313" key="2">
    <source>
        <dbReference type="EMBL" id="GAA3795673.1"/>
    </source>
</evidence>
<dbReference type="InterPro" id="IPR010195">
    <property type="entry name" value="Uncharacterised_peroxidase-rel"/>
</dbReference>
<protein>
    <recommendedName>
        <fullName evidence="1">Carboxymuconolactone decarboxylase-like domain-containing protein</fullName>
    </recommendedName>
</protein>
<dbReference type="SUPFAM" id="SSF69118">
    <property type="entry name" value="AhpD-like"/>
    <property type="match status" value="1"/>
</dbReference>
<evidence type="ECO:0000313" key="3">
    <source>
        <dbReference type="Proteomes" id="UP001500888"/>
    </source>
</evidence>
<dbReference type="InterPro" id="IPR004675">
    <property type="entry name" value="AhpD_core"/>
</dbReference>
<dbReference type="Proteomes" id="UP001500888">
    <property type="component" value="Unassembled WGS sequence"/>
</dbReference>
<dbReference type="NCBIfam" id="TIGR00778">
    <property type="entry name" value="ahpD_dom"/>
    <property type="match status" value="1"/>
</dbReference>
<dbReference type="Pfam" id="PF02627">
    <property type="entry name" value="CMD"/>
    <property type="match status" value="1"/>
</dbReference>
<proteinExistence type="predicted"/>
<name>A0ABP7HMA0_9ACTN</name>
<organism evidence="2 3">
    <name type="scientific">Sphaerisporangium flaviroseum</name>
    <dbReference type="NCBI Taxonomy" id="509199"/>
    <lineage>
        <taxon>Bacteria</taxon>
        <taxon>Bacillati</taxon>
        <taxon>Actinomycetota</taxon>
        <taxon>Actinomycetes</taxon>
        <taxon>Streptosporangiales</taxon>
        <taxon>Streptosporangiaceae</taxon>
        <taxon>Sphaerisporangium</taxon>
    </lineage>
</organism>
<accession>A0ABP7HMA0</accession>
<dbReference type="InterPro" id="IPR029032">
    <property type="entry name" value="AhpD-like"/>
</dbReference>
<dbReference type="PANTHER" id="PTHR35446:SF2">
    <property type="entry name" value="CARBOXYMUCONOLACTONE DECARBOXYLASE-LIKE DOMAIN-CONTAINING PROTEIN"/>
    <property type="match status" value="1"/>
</dbReference>
<dbReference type="NCBIfam" id="TIGR01926">
    <property type="entry name" value="peroxid_rel"/>
    <property type="match status" value="1"/>
</dbReference>
<dbReference type="EMBL" id="BAAAZR010000002">
    <property type="protein sequence ID" value="GAA3795673.1"/>
    <property type="molecule type" value="Genomic_DNA"/>
</dbReference>
<dbReference type="RefSeq" id="WP_344935658.1">
    <property type="nucleotide sequence ID" value="NZ_BAAAZR010000002.1"/>
</dbReference>
<comment type="caution">
    <text evidence="2">The sequence shown here is derived from an EMBL/GenBank/DDBJ whole genome shotgun (WGS) entry which is preliminary data.</text>
</comment>
<dbReference type="PANTHER" id="PTHR35446">
    <property type="entry name" value="SI:CH211-175M2.5"/>
    <property type="match status" value="1"/>
</dbReference>
<dbReference type="InterPro" id="IPR003779">
    <property type="entry name" value="CMD-like"/>
</dbReference>
<dbReference type="Gene3D" id="1.20.1290.10">
    <property type="entry name" value="AhpD-like"/>
    <property type="match status" value="1"/>
</dbReference>
<gene>
    <name evidence="2" type="ORF">GCM10022226_13770</name>
</gene>
<keyword evidence="3" id="KW-1185">Reference proteome</keyword>
<evidence type="ECO:0000259" key="1">
    <source>
        <dbReference type="Pfam" id="PF02627"/>
    </source>
</evidence>
<sequence>MTNAVTYPVRRNNIVELPDLAGTSELSCGLEWPHRPPLVPVGNEQEPDPHIDLDSNEPGIRGLFKFRPETALPLVALSEVLLCGESTLSRGERELIAAYVSALNQCRFCFFTHAAFAAVRAPEGMTLVEQVCADLDSAPVSDKLKALLAIAGAVQEGGKRVTKQHVAHARAAGATDLEIHDTVLIAAAFCMYNRYVDGLSTFAPDDPSVYAARAKMTGGYIAVLADSQREA</sequence>